<gene>
    <name evidence="2" type="ORF">O181_063192</name>
</gene>
<proteinExistence type="predicted"/>
<evidence type="ECO:0000256" key="1">
    <source>
        <dbReference type="SAM" id="MobiDB-lite"/>
    </source>
</evidence>
<evidence type="ECO:0000313" key="2">
    <source>
        <dbReference type="EMBL" id="MBW0523477.1"/>
    </source>
</evidence>
<dbReference type="AlphaFoldDB" id="A0A9Q3EP43"/>
<comment type="caution">
    <text evidence="2">The sequence shown here is derived from an EMBL/GenBank/DDBJ whole genome shotgun (WGS) entry which is preliminary data.</text>
</comment>
<evidence type="ECO:0000313" key="3">
    <source>
        <dbReference type="Proteomes" id="UP000765509"/>
    </source>
</evidence>
<name>A0A9Q3EP43_9BASI</name>
<dbReference type="Proteomes" id="UP000765509">
    <property type="component" value="Unassembled WGS sequence"/>
</dbReference>
<dbReference type="EMBL" id="AVOT02030311">
    <property type="protein sequence ID" value="MBW0523477.1"/>
    <property type="molecule type" value="Genomic_DNA"/>
</dbReference>
<accession>A0A9Q3EP43</accession>
<protein>
    <submittedName>
        <fullName evidence="2">Uncharacterized protein</fullName>
    </submittedName>
</protein>
<sequence length="92" mass="10152">MIPVHHSPPSKNTRAQRNQAVLNPTARDSLDCTPSVHKLSENLDTEKPTEASAPFRRGGMRSTRSRSFFGLLGGFRGIFQGPRSIFGQAEDE</sequence>
<keyword evidence="3" id="KW-1185">Reference proteome</keyword>
<feature type="compositionally biased region" description="Basic and acidic residues" evidence="1">
    <location>
        <begin position="38"/>
        <end position="49"/>
    </location>
</feature>
<reference evidence="2" key="1">
    <citation type="submission" date="2021-03" db="EMBL/GenBank/DDBJ databases">
        <title>Draft genome sequence of rust myrtle Austropuccinia psidii MF-1, a brazilian biotype.</title>
        <authorList>
            <person name="Quecine M.C."/>
            <person name="Pachon D.M.R."/>
            <person name="Bonatelli M.L."/>
            <person name="Correr F.H."/>
            <person name="Franceschini L.M."/>
            <person name="Leite T.F."/>
            <person name="Margarido G.R.A."/>
            <person name="Almeida C.A."/>
            <person name="Ferrarezi J.A."/>
            <person name="Labate C.A."/>
        </authorList>
    </citation>
    <scope>NUCLEOTIDE SEQUENCE</scope>
    <source>
        <strain evidence="2">MF-1</strain>
    </source>
</reference>
<feature type="compositionally biased region" description="Polar residues" evidence="1">
    <location>
        <begin position="9"/>
        <end position="22"/>
    </location>
</feature>
<organism evidence="2 3">
    <name type="scientific">Austropuccinia psidii MF-1</name>
    <dbReference type="NCBI Taxonomy" id="1389203"/>
    <lineage>
        <taxon>Eukaryota</taxon>
        <taxon>Fungi</taxon>
        <taxon>Dikarya</taxon>
        <taxon>Basidiomycota</taxon>
        <taxon>Pucciniomycotina</taxon>
        <taxon>Pucciniomycetes</taxon>
        <taxon>Pucciniales</taxon>
        <taxon>Sphaerophragmiaceae</taxon>
        <taxon>Austropuccinia</taxon>
    </lineage>
</organism>
<feature type="region of interest" description="Disordered" evidence="1">
    <location>
        <begin position="1"/>
        <end position="61"/>
    </location>
</feature>